<evidence type="ECO:0000259" key="3">
    <source>
        <dbReference type="PROSITE" id="PS51272"/>
    </source>
</evidence>
<dbReference type="Proteomes" id="UP001343257">
    <property type="component" value="Unassembled WGS sequence"/>
</dbReference>
<feature type="compositionally biased region" description="Pro residues" evidence="2">
    <location>
        <begin position="1325"/>
        <end position="1341"/>
    </location>
</feature>
<feature type="region of interest" description="Disordered" evidence="2">
    <location>
        <begin position="1199"/>
        <end position="1237"/>
    </location>
</feature>
<dbReference type="Pfam" id="PF00395">
    <property type="entry name" value="SLH"/>
    <property type="match status" value="3"/>
</dbReference>
<feature type="region of interest" description="Disordered" evidence="2">
    <location>
        <begin position="981"/>
        <end position="1004"/>
    </location>
</feature>
<feature type="compositionally biased region" description="Pro residues" evidence="2">
    <location>
        <begin position="758"/>
        <end position="772"/>
    </location>
</feature>
<dbReference type="InterPro" id="IPR001119">
    <property type="entry name" value="SLH_dom"/>
</dbReference>
<comment type="caution">
    <text evidence="4">The sequence shown here is derived from an EMBL/GenBank/DDBJ whole genome shotgun (WGS) entry which is preliminary data.</text>
</comment>
<dbReference type="InterPro" id="IPR042229">
    <property type="entry name" value="Listeria/Bacterioides_rpt_sf"/>
</dbReference>
<feature type="region of interest" description="Disordered" evidence="2">
    <location>
        <begin position="1432"/>
        <end position="1471"/>
    </location>
</feature>
<keyword evidence="5" id="KW-1185">Reference proteome</keyword>
<sequence length="2035" mass="219615">MRKTIKKVVGSFLVMTMVLGSMFGLLVSGGGKADAATKEGWKNVGNAGFSTGEAYYASLYVDNGTPYVTYSDTVNNYKATMMKYDGSNWVPVGKNGFSVSAGGSPSSYVYNGTPYVAFTDVANGYKATVMKYEDNKWVPVGNAGFSASMVEWTSLYIDNGTPYVAYKHTTTQKITVMKYNGQNWELVGNDSFSEGEVNYISLRVDNGTPYVAYADMGNIGIATVMKYDGNNWVRVGSNGVFAGGQALIVPTSLYIDNGTLYVAYIDRTHGNKATVKKYDGSDWITVGNANFSTGSTDFISLYVDNGTPFVAYNEYWENGHNANVMKYDGSKWVLVGNARFSAGDALYTSLYVDNGTPYVAYKDGKNSNKATVMKFVRNIQVSSVTYNGNGNTGGNVPTDNKEYEEGDVVNVLGNTGSLEKTGYTFTGWNTQADGNGESYKANATFTMRTDDVTLYAQWMENDTYTVTYNGNGNTEGSVPTDNKKYEKGDKVTVLGNTGSLMKTGYTFTGWNTQADGNGESYKANAAFKMGTNDVTLYAKWGEIQDIPTFNPAPNPEPGPEPGTTDIPDITPGDGHRLLVKVSSSLIATPKVGDSAPTGIGVTDPYTKGSKISGVDPIVNRYIGLYEIDGNNQVVRFSLIILSSKDIKPNPAPGFNPTPTPEPGTEPGTTKIPNVTAEPGNRFVVKVSSSLIATPNVGDSVPTGVGVTDPYTKGTNLSGVDAKVNRYIGFYEVDGSNKVVRFWMITLNPKDIKKEEPKVPAPGFNPAPTPEPGTDPDTTKIPNVTPGAGNRFVVKVSSSLIATPNVGDSVPTGAGVTDPYTKGTNLSGVDAKVKRYIGFYEVDGNNKVVRFWLIILNPEDIKKEEPKVPAPGFNPAPTPEPGTEPGTTDIPNVTPGAGNRFVVKVSSSLIATPNVGDSAPTGAGVTDPYTKGTNISGTDAKVKRYIGFYEVDGNNKVVRFWLIILNPEDIKKEELKVPAPGFNPTPTPEPGTEPGTTNVPDVTVTPGTENKLVVKVSSTIIETPNKGDQAPASPEEGVIEPYSGEDIYGVDPVNKRFIGIYEVDEDGKVVKFALIILNPGDIKEDDSGTDPTPKPVPVPGFNPKPTPEPGTEPGTTKVPDVIVTPGTDNKLVVKVSSTIIEKPNEGDKAPTSPEEGVIDPYTGGNIPGVDPINKRFIGVYEVDEEGNVVKFTQIILNPGEVKEDNSGTDPIPTPGFSPTPRPVPGTEPGTTKVPDVIVTPGTDNKLVVKVSSTIIEKPNEGDKAPTSPEEGVIDPYTRGDIPGVDPVNKRFIGIYEVDQDGNVIKFRLIVLNSGDVKEDDTGTNPAPSPAPGFSPMPRPEPGSKPGTTKVPNVIVTPETDNKLVVKVSPTIIETPNEGDKAPTSPEEGVIDPYTGGDVSGVDPMHKRFVGIYEVDQDGNVVKFRLIVLNSGDVKEDDPGTNPMPSPAPGFSPMPRPEPGSKPGTAKVPNVIPGNGNKVVVKVSSTIVETPNKGDEAPRSTEEGVIDPYTRGDIPGVDPVNKRFIGIYEVDQDGKVVKFRLIVLNPGDITDESSGTNPNPIPDSKPTPTPTPDPTPKKEEIVVDVKSGAGDVITKTPITRTTYPDGTVKDEVTLTPDRAKEAADQLKGKEDKTARIVIPDEKDKVSEVDVKIPSGAVNTLAGGKANLEIYTENVRIIIPNESLDGFNQDLYFRLVPIKKEEERREVEKRAKQEEQIRAIAKGQEIKILGRPMTIETNMQSRPVTLVLPLKDSLPQNEAERQAILDNLVIFVEHSDGTKELIRGEIVPYKEGELGVQFKINKFSTFTIVYMEGGKEYFAALQKAEAEKNGKAGTHKAYIYGYPDGSFGPKKTVTRSQMAAMLARNLGITYKGNGVSSFKDTNSKHWAFKEMEIVNQAELMVGYHDGRFGSEDGITRAEMATIVDRWMKKQSITGSSPANKTAYSDLSSKHWAYESIIRVQAYGIMTGYKDNTFKPDQKLTRAEAVKVLNRLFNRGPLYGVEKSSFPDVPKNHWAFNEIEEAAKEHQWEKDTEGKEMKM</sequence>
<feature type="region of interest" description="Disordered" evidence="2">
    <location>
        <begin position="1080"/>
        <end position="1122"/>
    </location>
</feature>
<dbReference type="InterPro" id="IPR013378">
    <property type="entry name" value="InlB-like_B-rpt"/>
</dbReference>
<feature type="region of interest" description="Disordered" evidence="2">
    <location>
        <begin position="1545"/>
        <end position="1576"/>
    </location>
</feature>
<feature type="region of interest" description="Disordered" evidence="2">
    <location>
        <begin position="1256"/>
        <end position="1278"/>
    </location>
</feature>
<accession>A0ABU6PM32</accession>
<feature type="compositionally biased region" description="Basic and acidic residues" evidence="2">
    <location>
        <begin position="1490"/>
        <end position="1500"/>
    </location>
</feature>
<dbReference type="PANTHER" id="PTHR48148">
    <property type="entry name" value="KERATINOCYTE PROLINE-RICH PROTEIN"/>
    <property type="match status" value="1"/>
</dbReference>
<evidence type="ECO:0000256" key="1">
    <source>
        <dbReference type="ARBA" id="ARBA00004196"/>
    </source>
</evidence>
<dbReference type="EMBL" id="JARTLD010000003">
    <property type="protein sequence ID" value="MED5015931.1"/>
    <property type="molecule type" value="Genomic_DNA"/>
</dbReference>
<comment type="subcellular location">
    <subcellularLocation>
        <location evidence="1">Cell envelope</location>
    </subcellularLocation>
</comment>
<dbReference type="NCBIfam" id="TIGR02543">
    <property type="entry name" value="List_Bact_rpt"/>
    <property type="match status" value="2"/>
</dbReference>
<feature type="region of interest" description="Disordered" evidence="2">
    <location>
        <begin position="1372"/>
        <end position="1397"/>
    </location>
</feature>
<dbReference type="RefSeq" id="WP_328274745.1">
    <property type="nucleotide sequence ID" value="NZ_JARTLD010000003.1"/>
</dbReference>
<feature type="compositionally biased region" description="Pro residues" evidence="2">
    <location>
        <begin position="1440"/>
        <end position="1458"/>
    </location>
</feature>
<feature type="compositionally biased region" description="Pro residues" evidence="2">
    <location>
        <begin position="867"/>
        <end position="881"/>
    </location>
</feature>
<feature type="compositionally biased region" description="Pro residues" evidence="2">
    <location>
        <begin position="1557"/>
        <end position="1572"/>
    </location>
</feature>
<feature type="compositionally biased region" description="Pro residues" evidence="2">
    <location>
        <begin position="1210"/>
        <end position="1224"/>
    </location>
</feature>
<feature type="region of interest" description="Disordered" evidence="2">
    <location>
        <begin position="753"/>
        <end position="785"/>
    </location>
</feature>
<feature type="region of interest" description="Disordered" evidence="2">
    <location>
        <begin position="1314"/>
        <end position="1352"/>
    </location>
</feature>
<gene>
    <name evidence="4" type="ORF">P9847_01285</name>
</gene>
<feature type="compositionally biased region" description="Pro residues" evidence="2">
    <location>
        <begin position="1091"/>
        <end position="1109"/>
    </location>
</feature>
<feature type="compositionally biased region" description="Pro residues" evidence="2">
    <location>
        <begin position="649"/>
        <end position="663"/>
    </location>
</feature>
<dbReference type="InterPro" id="IPR040751">
    <property type="entry name" value="SbsC_C"/>
</dbReference>
<proteinExistence type="predicted"/>
<dbReference type="PANTHER" id="PTHR48148:SF3">
    <property type="entry name" value="KERATINOCYTE PROLINE-RICH PROTEIN"/>
    <property type="match status" value="1"/>
</dbReference>
<dbReference type="Gene3D" id="2.60.40.4270">
    <property type="entry name" value="Listeria-Bacteroides repeat domain"/>
    <property type="match status" value="2"/>
</dbReference>
<feature type="compositionally biased region" description="Pro residues" evidence="2">
    <location>
        <begin position="981"/>
        <end position="990"/>
    </location>
</feature>
<evidence type="ECO:0000256" key="2">
    <source>
        <dbReference type="SAM" id="MobiDB-lite"/>
    </source>
</evidence>
<feature type="domain" description="SLH" evidence="3">
    <location>
        <begin position="1871"/>
        <end position="1934"/>
    </location>
</feature>
<feature type="region of interest" description="Disordered" evidence="2">
    <location>
        <begin position="1141"/>
        <end position="1163"/>
    </location>
</feature>
<reference evidence="4 5" key="1">
    <citation type="submission" date="2023-03" db="EMBL/GenBank/DDBJ databases">
        <title>Bacillus Genome Sequencing.</title>
        <authorList>
            <person name="Dunlap C."/>
        </authorList>
    </citation>
    <scope>NUCLEOTIDE SEQUENCE [LARGE SCALE GENOMIC DNA]</scope>
    <source>
        <strain evidence="4 5">NRS-52</strain>
    </source>
</reference>
<feature type="region of interest" description="Disordered" evidence="2">
    <location>
        <begin position="1022"/>
        <end position="1042"/>
    </location>
</feature>
<evidence type="ECO:0000313" key="5">
    <source>
        <dbReference type="Proteomes" id="UP001343257"/>
    </source>
</evidence>
<feature type="region of interest" description="Disordered" evidence="2">
    <location>
        <begin position="1487"/>
        <end position="1510"/>
    </location>
</feature>
<organism evidence="4 5">
    <name type="scientific">Paenibacillus chibensis</name>
    <dbReference type="NCBI Taxonomy" id="59846"/>
    <lineage>
        <taxon>Bacteria</taxon>
        <taxon>Bacillati</taxon>
        <taxon>Bacillota</taxon>
        <taxon>Bacilli</taxon>
        <taxon>Bacillales</taxon>
        <taxon>Paenibacillaceae</taxon>
        <taxon>Paenibacillus</taxon>
    </lineage>
</organism>
<dbReference type="Pfam" id="PF09479">
    <property type="entry name" value="Flg_new"/>
    <property type="match status" value="2"/>
</dbReference>
<feature type="region of interest" description="Disordered" evidence="2">
    <location>
        <begin position="649"/>
        <end position="673"/>
    </location>
</feature>
<feature type="domain" description="SLH" evidence="3">
    <location>
        <begin position="1810"/>
        <end position="1869"/>
    </location>
</feature>
<feature type="domain" description="SLH" evidence="3">
    <location>
        <begin position="1936"/>
        <end position="1999"/>
    </location>
</feature>
<name>A0ABU6PM32_9BACL</name>
<evidence type="ECO:0000313" key="4">
    <source>
        <dbReference type="EMBL" id="MED5015931.1"/>
    </source>
</evidence>
<dbReference type="PROSITE" id="PS51272">
    <property type="entry name" value="SLH"/>
    <property type="match status" value="3"/>
</dbReference>
<protein>
    <submittedName>
        <fullName evidence="4">S-layer homology domain-containing protein</fullName>
    </submittedName>
</protein>
<feature type="region of interest" description="Disordered" evidence="2">
    <location>
        <begin position="864"/>
        <end position="892"/>
    </location>
</feature>
<dbReference type="Pfam" id="PF18316">
    <property type="entry name" value="S-l_SbsC_C"/>
    <property type="match status" value="9"/>
</dbReference>